<dbReference type="EMBL" id="BMXR01000010">
    <property type="protein sequence ID" value="GGX66871.1"/>
    <property type="molecule type" value="Genomic_DNA"/>
</dbReference>
<keyword evidence="5" id="KW-1133">Transmembrane helix</keyword>
<evidence type="ECO:0000256" key="2">
    <source>
        <dbReference type="ARBA" id="ARBA00023224"/>
    </source>
</evidence>
<dbReference type="InterPro" id="IPR003660">
    <property type="entry name" value="HAMP_dom"/>
</dbReference>
<dbReference type="PANTHER" id="PTHR32089:SF112">
    <property type="entry name" value="LYSOZYME-LIKE PROTEIN-RELATED"/>
    <property type="match status" value="1"/>
</dbReference>
<comment type="caution">
    <text evidence="8">The sequence shown here is derived from an EMBL/GenBank/DDBJ whole genome shotgun (WGS) entry which is preliminary data.</text>
</comment>
<feature type="transmembrane region" description="Helical" evidence="5">
    <location>
        <begin position="21"/>
        <end position="41"/>
    </location>
</feature>
<dbReference type="InterPro" id="IPR024478">
    <property type="entry name" value="HlyB_4HB_MCP"/>
</dbReference>
<protein>
    <submittedName>
        <fullName evidence="8">Methyl-accepting chemotaxis protein</fullName>
    </submittedName>
</protein>
<keyword evidence="9" id="KW-1185">Reference proteome</keyword>
<evidence type="ECO:0000313" key="9">
    <source>
        <dbReference type="Proteomes" id="UP000626148"/>
    </source>
</evidence>
<reference evidence="8" key="1">
    <citation type="journal article" date="2014" name="Int. J. Syst. Evol. Microbiol.">
        <title>Complete genome sequence of Corynebacterium casei LMG S-19264T (=DSM 44701T), isolated from a smear-ripened cheese.</title>
        <authorList>
            <consortium name="US DOE Joint Genome Institute (JGI-PGF)"/>
            <person name="Walter F."/>
            <person name="Albersmeier A."/>
            <person name="Kalinowski J."/>
            <person name="Ruckert C."/>
        </authorList>
    </citation>
    <scope>NUCLEOTIDE SEQUENCE</scope>
    <source>
        <strain evidence="8">KCTC 22169</strain>
    </source>
</reference>
<dbReference type="Pfam" id="PF00672">
    <property type="entry name" value="HAMP"/>
    <property type="match status" value="1"/>
</dbReference>
<gene>
    <name evidence="8" type="ORF">GCM10007392_38290</name>
</gene>
<dbReference type="GO" id="GO:0016020">
    <property type="term" value="C:membrane"/>
    <property type="evidence" value="ECO:0007669"/>
    <property type="project" value="UniProtKB-SubCell"/>
</dbReference>
<dbReference type="AlphaFoldDB" id="A0A918NEJ6"/>
<dbReference type="SMART" id="SM00304">
    <property type="entry name" value="HAMP"/>
    <property type="match status" value="2"/>
</dbReference>
<dbReference type="Gene3D" id="1.10.287.950">
    <property type="entry name" value="Methyl-accepting chemotaxis protein"/>
    <property type="match status" value="1"/>
</dbReference>
<dbReference type="GO" id="GO:0007165">
    <property type="term" value="P:signal transduction"/>
    <property type="evidence" value="ECO:0007669"/>
    <property type="project" value="UniProtKB-KW"/>
</dbReference>
<dbReference type="Gene3D" id="6.10.340.10">
    <property type="match status" value="1"/>
</dbReference>
<evidence type="ECO:0000256" key="5">
    <source>
        <dbReference type="SAM" id="Phobius"/>
    </source>
</evidence>
<name>A0A918NEJ6_9GAMM</name>
<feature type="domain" description="Methyl-accepting transducer" evidence="6">
    <location>
        <begin position="410"/>
        <end position="646"/>
    </location>
</feature>
<evidence type="ECO:0000259" key="6">
    <source>
        <dbReference type="PROSITE" id="PS50111"/>
    </source>
</evidence>
<reference evidence="8" key="2">
    <citation type="submission" date="2020-09" db="EMBL/GenBank/DDBJ databases">
        <authorList>
            <person name="Sun Q."/>
            <person name="Kim S."/>
        </authorList>
    </citation>
    <scope>NUCLEOTIDE SEQUENCE</scope>
    <source>
        <strain evidence="8">KCTC 22169</strain>
    </source>
</reference>
<dbReference type="Proteomes" id="UP000626148">
    <property type="component" value="Unassembled WGS sequence"/>
</dbReference>
<dbReference type="RefSeq" id="WP_189611735.1">
    <property type="nucleotide sequence ID" value="NZ_BMXR01000010.1"/>
</dbReference>
<dbReference type="Pfam" id="PF12729">
    <property type="entry name" value="4HB_MCP_1"/>
    <property type="match status" value="1"/>
</dbReference>
<dbReference type="Pfam" id="PF00015">
    <property type="entry name" value="MCPsignal"/>
    <property type="match status" value="1"/>
</dbReference>
<dbReference type="SMART" id="SM00283">
    <property type="entry name" value="MA"/>
    <property type="match status" value="1"/>
</dbReference>
<dbReference type="CDD" id="cd06225">
    <property type="entry name" value="HAMP"/>
    <property type="match status" value="1"/>
</dbReference>
<evidence type="ECO:0000256" key="4">
    <source>
        <dbReference type="PROSITE-ProRule" id="PRU00284"/>
    </source>
</evidence>
<keyword evidence="5" id="KW-0472">Membrane</keyword>
<evidence type="ECO:0000256" key="3">
    <source>
        <dbReference type="ARBA" id="ARBA00029447"/>
    </source>
</evidence>
<proteinExistence type="inferred from homology"/>
<dbReference type="SUPFAM" id="SSF58104">
    <property type="entry name" value="Methyl-accepting chemotaxis protein (MCP) signaling domain"/>
    <property type="match status" value="1"/>
</dbReference>
<comment type="similarity">
    <text evidence="3">Belongs to the methyl-accepting chemotaxis (MCP) protein family.</text>
</comment>
<comment type="subcellular location">
    <subcellularLocation>
        <location evidence="1">Membrane</location>
    </subcellularLocation>
</comment>
<dbReference type="PANTHER" id="PTHR32089">
    <property type="entry name" value="METHYL-ACCEPTING CHEMOTAXIS PROTEIN MCPB"/>
    <property type="match status" value="1"/>
</dbReference>
<dbReference type="FunFam" id="1.10.287.950:FF:000001">
    <property type="entry name" value="Methyl-accepting chemotaxis sensory transducer"/>
    <property type="match status" value="1"/>
</dbReference>
<dbReference type="InterPro" id="IPR004089">
    <property type="entry name" value="MCPsignal_dom"/>
</dbReference>
<sequence>MKIRPKFRPSFRLNVASRLNLAFTVLGLAIVSVVVLGALSLDRINRGVTQVVEGAAPAQRAVADLQIELQEISRLALEHYNSVEPDALQRFESDFQGTVALFEKNADLLDQRLGSLEGMSASQEQLNAIVDSSQTLFEQVESNMGVYGRSLLAQQNIDSIRAELQEMQAEVDPLFNLFITDTFDPDAKTLVFEVRNIVSQGFALANELSLIDSIAEFQKVQDRFRDFMDQYGTLGFRMMGYARDDEFFAKYQQQVGTLVGNMIEKVSANDGLIPLQNNFLQIKASLRSGVTQTQAGLAGQVEELNSIADQVNQAATTVGRTAQNVVVQSRLYLIAVAVGALIFCALLSFLVVRSIRQPLKRLRTYMTQVGEGDFTAQFGRHTQDELGDISRATEQLVEALRQMISVVMEQNRRLNQVALDTADIADDTRSHVERQRTELDMVVTAINEMTSSIREVAGNAEVASKEMHESEQDAKTIDGTVGTTMAAVQALEKNMSNAVSVIKQLDEGVTSIEDILSTIQSIAEQTNLLALNAAIEAARAGEQGRGFAVVADEVRTLAGRTQQSTEEIREKIEWMLKQSAQAVEVIETSQRSTHEVSEQTQVVQERFTKFMEAISRLNELNMMIATASEQQSATTEEINQNIVKIREVSEDTAEGAQKAADQTHQLQDVASDLDKAVSRFQV</sequence>
<dbReference type="CDD" id="cd11386">
    <property type="entry name" value="MCP_signal"/>
    <property type="match status" value="1"/>
</dbReference>
<dbReference type="GO" id="GO:0006935">
    <property type="term" value="P:chemotaxis"/>
    <property type="evidence" value="ECO:0007669"/>
    <property type="project" value="UniProtKB-ARBA"/>
</dbReference>
<feature type="transmembrane region" description="Helical" evidence="5">
    <location>
        <begin position="331"/>
        <end position="352"/>
    </location>
</feature>
<dbReference type="PROSITE" id="PS50111">
    <property type="entry name" value="CHEMOTAXIS_TRANSDUC_2"/>
    <property type="match status" value="1"/>
</dbReference>
<organism evidence="8 9">
    <name type="scientific">Saccharospirillum salsuginis</name>
    <dbReference type="NCBI Taxonomy" id="418750"/>
    <lineage>
        <taxon>Bacteria</taxon>
        <taxon>Pseudomonadati</taxon>
        <taxon>Pseudomonadota</taxon>
        <taxon>Gammaproteobacteria</taxon>
        <taxon>Oceanospirillales</taxon>
        <taxon>Saccharospirillaceae</taxon>
        <taxon>Saccharospirillum</taxon>
    </lineage>
</organism>
<evidence type="ECO:0000313" key="8">
    <source>
        <dbReference type="EMBL" id="GGX66871.1"/>
    </source>
</evidence>
<evidence type="ECO:0000256" key="1">
    <source>
        <dbReference type="ARBA" id="ARBA00004370"/>
    </source>
</evidence>
<keyword evidence="5" id="KW-0812">Transmembrane</keyword>
<keyword evidence="2 4" id="KW-0807">Transducer</keyword>
<feature type="domain" description="HAMP" evidence="7">
    <location>
        <begin position="353"/>
        <end position="405"/>
    </location>
</feature>
<dbReference type="PROSITE" id="PS50885">
    <property type="entry name" value="HAMP"/>
    <property type="match status" value="1"/>
</dbReference>
<accession>A0A918NEJ6</accession>
<evidence type="ECO:0000259" key="7">
    <source>
        <dbReference type="PROSITE" id="PS50885"/>
    </source>
</evidence>